<dbReference type="Pfam" id="PF07957">
    <property type="entry name" value="DUF3294"/>
    <property type="match status" value="1"/>
</dbReference>
<gene>
    <name evidence="1" type="ORF">OXX778_LOCUS20772</name>
</gene>
<proteinExistence type="predicted"/>
<reference evidence="1" key="1">
    <citation type="submission" date="2021-02" db="EMBL/GenBank/DDBJ databases">
        <authorList>
            <person name="Nowell W R."/>
        </authorList>
    </citation>
    <scope>NUCLEOTIDE SEQUENCE</scope>
    <source>
        <strain evidence="1">Ploen Becks lab</strain>
    </source>
</reference>
<name>A0A814NG49_9BILA</name>
<dbReference type="AlphaFoldDB" id="A0A814NG49"/>
<keyword evidence="2" id="KW-1185">Reference proteome</keyword>
<dbReference type="Proteomes" id="UP000663879">
    <property type="component" value="Unassembled WGS sequence"/>
</dbReference>
<dbReference type="InterPro" id="IPR012917">
    <property type="entry name" value="DUF3294"/>
</dbReference>
<evidence type="ECO:0000313" key="1">
    <source>
        <dbReference type="EMBL" id="CAF1093154.1"/>
    </source>
</evidence>
<accession>A0A814NG49</accession>
<sequence>MSREKDEALIKKFAKNLNELAPSLANTIDFDKKLDRFMERIEIRLDRLESKLDSYADESRKRAFNSTCLKDDSTFIWITKFEKQLPNLTQSISTFFQFKQLKENDLKTLLQYYELSYTVNNEEANRRMLATFLGIPTIRFI</sequence>
<protein>
    <submittedName>
        <fullName evidence="1">Uncharacterized protein</fullName>
    </submittedName>
</protein>
<dbReference type="EMBL" id="CAJNOC010007161">
    <property type="protein sequence ID" value="CAF1093154.1"/>
    <property type="molecule type" value="Genomic_DNA"/>
</dbReference>
<comment type="caution">
    <text evidence="1">The sequence shown here is derived from an EMBL/GenBank/DDBJ whole genome shotgun (WGS) entry which is preliminary data.</text>
</comment>
<organism evidence="1 2">
    <name type="scientific">Brachionus calyciflorus</name>
    <dbReference type="NCBI Taxonomy" id="104777"/>
    <lineage>
        <taxon>Eukaryota</taxon>
        <taxon>Metazoa</taxon>
        <taxon>Spiralia</taxon>
        <taxon>Gnathifera</taxon>
        <taxon>Rotifera</taxon>
        <taxon>Eurotatoria</taxon>
        <taxon>Monogononta</taxon>
        <taxon>Pseudotrocha</taxon>
        <taxon>Ploima</taxon>
        <taxon>Brachionidae</taxon>
        <taxon>Brachionus</taxon>
    </lineage>
</organism>
<evidence type="ECO:0000313" key="2">
    <source>
        <dbReference type="Proteomes" id="UP000663879"/>
    </source>
</evidence>